<protein>
    <submittedName>
        <fullName evidence="1">6132_t:CDS:1</fullName>
    </submittedName>
</protein>
<gene>
    <name evidence="1" type="ORF">DHETER_LOCUS1196</name>
</gene>
<keyword evidence="2" id="KW-1185">Reference proteome</keyword>
<sequence length="539" mass="62330">MAETLIRLCCYLIRDDFGPIVEQVAKVLLQKGRLTLPVIAKLSKFTLTKTRECLFILIQHNLVYWADARESQRIGIYYSIEKDEILARLNFGIYIKNANEWIESRHASELVKYILLNGKVTFAGLVEDLKINKKSSRYKDIKETFSKMIEKKYILSVDFADSKSARDKASEAEQRELAKVTNFIPTKKQMAEAKAKLAANLDSDDTATGSKRKLNLENLDRPTKQHKGEITIDENQYFRVNYEKFNVKERNKRFAKFVRDRLNRSAGAIIKYILDIADCDKASEVESCSISLHRILKNIPESKDELFSQQMKTEKGKTVTRESLIKQYLDCLIDDDANILCKKDENMGGMYFVSYNALCESLKQQVFENIILEKFGVKGARILKVLHVKQKLDEKAITTFTLMSVTDVRQKLIELLNGGFAQVQEVPRSGDRAPSRTFFFWYVDYNKCYEIILNNYYRTLANIHQVRFEQESGAARLLDKKEKEDALKQLNNNTFIQLLTENETKALSDLEFILTQLDTAQLRIVQDVMLFKNYKCTGL</sequence>
<organism evidence="1 2">
    <name type="scientific">Dentiscutata heterogama</name>
    <dbReference type="NCBI Taxonomy" id="1316150"/>
    <lineage>
        <taxon>Eukaryota</taxon>
        <taxon>Fungi</taxon>
        <taxon>Fungi incertae sedis</taxon>
        <taxon>Mucoromycota</taxon>
        <taxon>Glomeromycotina</taxon>
        <taxon>Glomeromycetes</taxon>
        <taxon>Diversisporales</taxon>
        <taxon>Gigasporaceae</taxon>
        <taxon>Dentiscutata</taxon>
    </lineage>
</organism>
<dbReference type="Proteomes" id="UP000789702">
    <property type="component" value="Unassembled WGS sequence"/>
</dbReference>
<comment type="caution">
    <text evidence="1">The sequence shown here is derived from an EMBL/GenBank/DDBJ whole genome shotgun (WGS) entry which is preliminary data.</text>
</comment>
<reference evidence="1" key="1">
    <citation type="submission" date="2021-06" db="EMBL/GenBank/DDBJ databases">
        <authorList>
            <person name="Kallberg Y."/>
            <person name="Tangrot J."/>
            <person name="Rosling A."/>
        </authorList>
    </citation>
    <scope>NUCLEOTIDE SEQUENCE</scope>
    <source>
        <strain evidence="1">IL203A</strain>
    </source>
</reference>
<dbReference type="EMBL" id="CAJVPU010000688">
    <property type="protein sequence ID" value="CAG8459123.1"/>
    <property type="molecule type" value="Genomic_DNA"/>
</dbReference>
<accession>A0ACA9K8U8</accession>
<evidence type="ECO:0000313" key="2">
    <source>
        <dbReference type="Proteomes" id="UP000789702"/>
    </source>
</evidence>
<proteinExistence type="predicted"/>
<evidence type="ECO:0000313" key="1">
    <source>
        <dbReference type="EMBL" id="CAG8459123.1"/>
    </source>
</evidence>
<name>A0ACA9K8U8_9GLOM</name>